<reference evidence="1 2" key="1">
    <citation type="submission" date="2020-05" db="EMBL/GenBank/DDBJ databases">
        <title>Hymenobacter terrestris sp. nov. and Hymenobacter lapidiphilus sp. nov., isolated from regoliths in Antarctica.</title>
        <authorList>
            <person name="Sedlacek I."/>
            <person name="Pantucek R."/>
            <person name="Zeman M."/>
            <person name="Holochova P."/>
            <person name="Kralova S."/>
            <person name="Stankova E."/>
            <person name="Sedo O."/>
            <person name="Micenkova L."/>
            <person name="Svec P."/>
            <person name="Gupta V."/>
            <person name="Sood U."/>
            <person name="Korpole U.S."/>
            <person name="Lal R."/>
        </authorList>
    </citation>
    <scope>NUCLEOTIDE SEQUENCE [LARGE SCALE GENOMIC DNA]</scope>
    <source>
        <strain evidence="1 2">P5342</strain>
    </source>
</reference>
<accession>A0A7Y7PME8</accession>
<dbReference type="AlphaFoldDB" id="A0A7Y7PME8"/>
<proteinExistence type="predicted"/>
<dbReference type="EMBL" id="JABKAU010000006">
    <property type="protein sequence ID" value="NVO30505.1"/>
    <property type="molecule type" value="Genomic_DNA"/>
</dbReference>
<dbReference type="RefSeq" id="WP_176907296.1">
    <property type="nucleotide sequence ID" value="NZ_JABKAU010000006.1"/>
</dbReference>
<name>A0A7Y7PME8_9BACT</name>
<sequence>MSIRFDRRGRARFYQDDVLVSAANFTVRRDGLQWWGPMRYTITYHGYQRRQTYSLAGNQLHLQDVINQPSTHLFQRIDEAVTTSAVNLVR</sequence>
<keyword evidence="2" id="KW-1185">Reference proteome</keyword>
<evidence type="ECO:0000313" key="1">
    <source>
        <dbReference type="EMBL" id="NVO30505.1"/>
    </source>
</evidence>
<evidence type="ECO:0000313" key="2">
    <source>
        <dbReference type="Proteomes" id="UP000565521"/>
    </source>
</evidence>
<comment type="caution">
    <text evidence="1">The sequence shown here is derived from an EMBL/GenBank/DDBJ whole genome shotgun (WGS) entry which is preliminary data.</text>
</comment>
<protein>
    <submittedName>
        <fullName evidence="1">Uncharacterized protein</fullName>
    </submittedName>
</protein>
<organism evidence="1 2">
    <name type="scientific">Hymenobacter lapidiphilus</name>
    <dbReference type="NCBI Taxonomy" id="2608003"/>
    <lineage>
        <taxon>Bacteria</taxon>
        <taxon>Pseudomonadati</taxon>
        <taxon>Bacteroidota</taxon>
        <taxon>Cytophagia</taxon>
        <taxon>Cytophagales</taxon>
        <taxon>Hymenobacteraceae</taxon>
        <taxon>Hymenobacter</taxon>
    </lineage>
</organism>
<dbReference type="Proteomes" id="UP000565521">
    <property type="component" value="Unassembled WGS sequence"/>
</dbReference>
<gene>
    <name evidence="1" type="ORF">HW554_04755</name>
</gene>